<evidence type="ECO:0000256" key="6">
    <source>
        <dbReference type="SAM" id="Phobius"/>
    </source>
</evidence>
<evidence type="ECO:0000256" key="3">
    <source>
        <dbReference type="ARBA" id="ARBA00022692"/>
    </source>
</evidence>
<sequence>MPGNEETVRRRSFWAVLVALYVAQGIPGYLLIMAVPAALRAEGMPLQQVGMMSVLMLPLVLKFLWAPLVDRTRLLRWGHRRGWILCTQLLTVLGIGLLAWVGPKASITAILGIGMLIALSVATQDIATDGYATQQLKSAELGRGNAIQAASVAAGVLIGGTLSMTLIEHWGWSAALLVMAVLCMLPLLFLPWMHEPSPAFAGRAGGGKVSAVHQPRLGHFLRRPGMLWILGLAIIYRLSEGMQRSMENSYLLANELTLGQVGLLGGSGAAIAGLFGSALAALWLRNSSREQVLLWLSASRIALFALFLLHSLHWLGGNGSLVALAIALSMLRYMEMVALYALFMSASSSEQPGTDFTILACAELLTYMLSSIAGGFIAKQMGFSGLFSVSTALAAFSFCIAWLVLSRFRQAGWGAPGDARGVAA</sequence>
<organism evidence="7 8">
    <name type="scientific">Diaphorobacter ruginosibacter</name>
    <dbReference type="NCBI Taxonomy" id="1715720"/>
    <lineage>
        <taxon>Bacteria</taxon>
        <taxon>Pseudomonadati</taxon>
        <taxon>Pseudomonadota</taxon>
        <taxon>Betaproteobacteria</taxon>
        <taxon>Burkholderiales</taxon>
        <taxon>Comamonadaceae</taxon>
        <taxon>Diaphorobacter</taxon>
    </lineage>
</organism>
<feature type="transmembrane region" description="Helical" evidence="6">
    <location>
        <begin position="82"/>
        <end position="101"/>
    </location>
</feature>
<dbReference type="EMBL" id="CP060714">
    <property type="protein sequence ID" value="QNN58527.1"/>
    <property type="molecule type" value="Genomic_DNA"/>
</dbReference>
<feature type="transmembrane region" description="Helical" evidence="6">
    <location>
        <begin position="12"/>
        <end position="39"/>
    </location>
</feature>
<dbReference type="AlphaFoldDB" id="A0A7G9RSF2"/>
<dbReference type="InterPro" id="IPR036259">
    <property type="entry name" value="MFS_trans_sf"/>
</dbReference>
<gene>
    <name evidence="7" type="ORF">H9K76_06725</name>
</gene>
<feature type="transmembrane region" description="Helical" evidence="6">
    <location>
        <begin position="147"/>
        <end position="167"/>
    </location>
</feature>
<feature type="transmembrane region" description="Helical" evidence="6">
    <location>
        <begin position="321"/>
        <end position="344"/>
    </location>
</feature>
<dbReference type="RefSeq" id="WP_187598988.1">
    <property type="nucleotide sequence ID" value="NZ_CP060714.1"/>
</dbReference>
<keyword evidence="3 6" id="KW-0812">Transmembrane</keyword>
<feature type="transmembrane region" description="Helical" evidence="6">
    <location>
        <begin position="258"/>
        <end position="284"/>
    </location>
</feature>
<feature type="transmembrane region" description="Helical" evidence="6">
    <location>
        <begin position="383"/>
        <end position="405"/>
    </location>
</feature>
<dbReference type="Pfam" id="PF07690">
    <property type="entry name" value="MFS_1"/>
    <property type="match status" value="1"/>
</dbReference>
<evidence type="ECO:0000313" key="7">
    <source>
        <dbReference type="EMBL" id="QNN58527.1"/>
    </source>
</evidence>
<feature type="transmembrane region" description="Helical" evidence="6">
    <location>
        <begin position="356"/>
        <end position="377"/>
    </location>
</feature>
<dbReference type="SUPFAM" id="SSF103473">
    <property type="entry name" value="MFS general substrate transporter"/>
    <property type="match status" value="1"/>
</dbReference>
<evidence type="ECO:0000256" key="4">
    <source>
        <dbReference type="ARBA" id="ARBA00022989"/>
    </source>
</evidence>
<name>A0A7G9RSF2_9BURK</name>
<feature type="transmembrane region" description="Helical" evidence="6">
    <location>
        <begin position="293"/>
        <end position="315"/>
    </location>
</feature>
<dbReference type="InterPro" id="IPR004752">
    <property type="entry name" value="AmpG_permease/AT-1"/>
</dbReference>
<accession>A0A7G9RSF2</accession>
<keyword evidence="5 6" id="KW-0472">Membrane</keyword>
<keyword evidence="4 6" id="KW-1133">Transmembrane helix</keyword>
<evidence type="ECO:0000256" key="2">
    <source>
        <dbReference type="ARBA" id="ARBA00022448"/>
    </source>
</evidence>
<proteinExistence type="predicted"/>
<keyword evidence="2" id="KW-0813">Transport</keyword>
<dbReference type="PANTHER" id="PTHR12778">
    <property type="entry name" value="SOLUTE CARRIER FAMILY 33 ACETYL-COA TRANSPORTER -RELATED"/>
    <property type="match status" value="1"/>
</dbReference>
<dbReference type="Gene3D" id="1.20.1250.20">
    <property type="entry name" value="MFS general substrate transporter like domains"/>
    <property type="match status" value="1"/>
</dbReference>
<feature type="transmembrane region" description="Helical" evidence="6">
    <location>
        <begin position="107"/>
        <end position="127"/>
    </location>
</feature>
<dbReference type="InterPro" id="IPR011701">
    <property type="entry name" value="MFS"/>
</dbReference>
<keyword evidence="8" id="KW-1185">Reference proteome</keyword>
<feature type="transmembrane region" description="Helical" evidence="6">
    <location>
        <begin position="51"/>
        <end position="70"/>
    </location>
</feature>
<dbReference type="GO" id="GO:0022857">
    <property type="term" value="F:transmembrane transporter activity"/>
    <property type="evidence" value="ECO:0007669"/>
    <property type="project" value="InterPro"/>
</dbReference>
<dbReference type="GO" id="GO:0016020">
    <property type="term" value="C:membrane"/>
    <property type="evidence" value="ECO:0007669"/>
    <property type="project" value="UniProtKB-SubCell"/>
</dbReference>
<feature type="transmembrane region" description="Helical" evidence="6">
    <location>
        <begin position="173"/>
        <end position="193"/>
    </location>
</feature>
<feature type="transmembrane region" description="Helical" evidence="6">
    <location>
        <begin position="220"/>
        <end position="238"/>
    </location>
</feature>
<evidence type="ECO:0000313" key="8">
    <source>
        <dbReference type="Proteomes" id="UP000515811"/>
    </source>
</evidence>
<reference evidence="7 8" key="1">
    <citation type="submission" date="2020-08" db="EMBL/GenBank/DDBJ databases">
        <title>Genome sequence of Diaphorobacter ruginosibacter DSM 27467T.</title>
        <authorList>
            <person name="Hyun D.-W."/>
            <person name="Bae J.-W."/>
        </authorList>
    </citation>
    <scope>NUCLEOTIDE SEQUENCE [LARGE SCALE GENOMIC DNA]</scope>
    <source>
        <strain evidence="7 8">DSM 27467</strain>
    </source>
</reference>
<dbReference type="KEGG" id="drg:H9K76_06725"/>
<evidence type="ECO:0000256" key="5">
    <source>
        <dbReference type="ARBA" id="ARBA00023136"/>
    </source>
</evidence>
<comment type="subcellular location">
    <subcellularLocation>
        <location evidence="1">Membrane</location>
        <topology evidence="1">Multi-pass membrane protein</topology>
    </subcellularLocation>
</comment>
<dbReference type="Proteomes" id="UP000515811">
    <property type="component" value="Chromosome"/>
</dbReference>
<protein>
    <submittedName>
        <fullName evidence="7">MFS transporter</fullName>
    </submittedName>
</protein>
<evidence type="ECO:0000256" key="1">
    <source>
        <dbReference type="ARBA" id="ARBA00004141"/>
    </source>
</evidence>
<dbReference type="PANTHER" id="PTHR12778:SF10">
    <property type="entry name" value="MAJOR FACILITATOR SUPERFAMILY DOMAIN-CONTAINING PROTEIN 3"/>
    <property type="match status" value="1"/>
</dbReference>
<dbReference type="CDD" id="cd17485">
    <property type="entry name" value="MFS_MFSD3"/>
    <property type="match status" value="1"/>
</dbReference>